<organism evidence="3 4">
    <name type="scientific">Lecanosticta acicola</name>
    <dbReference type="NCBI Taxonomy" id="111012"/>
    <lineage>
        <taxon>Eukaryota</taxon>
        <taxon>Fungi</taxon>
        <taxon>Dikarya</taxon>
        <taxon>Ascomycota</taxon>
        <taxon>Pezizomycotina</taxon>
        <taxon>Dothideomycetes</taxon>
        <taxon>Dothideomycetidae</taxon>
        <taxon>Mycosphaerellales</taxon>
        <taxon>Mycosphaerellaceae</taxon>
        <taxon>Lecanosticta</taxon>
    </lineage>
</organism>
<gene>
    <name evidence="3" type="ORF">LECACI_7A006098</name>
</gene>
<feature type="transmembrane region" description="Helical" evidence="1">
    <location>
        <begin position="620"/>
        <end position="637"/>
    </location>
</feature>
<evidence type="ECO:0000313" key="3">
    <source>
        <dbReference type="EMBL" id="CAK4030940.1"/>
    </source>
</evidence>
<dbReference type="Pfam" id="PF23868">
    <property type="entry name" value="Mmc1_C"/>
    <property type="match status" value="1"/>
</dbReference>
<reference evidence="3" key="1">
    <citation type="submission" date="2023-11" db="EMBL/GenBank/DDBJ databases">
        <authorList>
            <person name="Alioto T."/>
            <person name="Alioto T."/>
            <person name="Gomez Garrido J."/>
        </authorList>
    </citation>
    <scope>NUCLEOTIDE SEQUENCE</scope>
</reference>
<keyword evidence="1" id="KW-0472">Membrane</keyword>
<feature type="domain" description="Mmc1 C-terminal" evidence="2">
    <location>
        <begin position="414"/>
        <end position="659"/>
    </location>
</feature>
<sequence>MPSRTLISSHALRAIKAEPYVCPSCLLKGSVTNERPQTTILKASQHQTTRSYIISKTERPPYRTQLQLPRSRSYATNDSLASTTAINAPSTVPPELRELHQRLQLLQDKASGYVDLSRLQLALRSLESADPVVRIAFLGLGGNGVRAARKLARVLLADELGEEEAWEKLLLNESDGRSVLIRYGEDITESGVQPSSTPPVQELRISSPRLRRWNMEILVTGLNATGYTPPGTAESAKELEESILVPPITMPNSSGGRVGFVRYPVHRALIVADGVTGALEYGRLPAALADGRLISAALNLPLQVAKNRAYDESVYGSAVNIELADQALGLFRSSNANGAIYSEKWQESRVASISNWLSAAAATNGFHHGLKPALDEMLSSVLSRAEDAISSAASAAEASSASQTVPDTKRSTLHSAIATWSEEAHRDLQMNLSAALISPTWRRTVWWRLFYRIDEVSISAADVLRRGWLVEAEQNLAFLSGRVLEAGFASVDELKKESPPVPGMGQEGATHDPVTKMLKREIEDYKATKIDGATLSRYGTVAELMQLPPMLAKVEERTGLNAIFDPPWPQTIHLARQQMLHQLVPAMHRKAQTLLLASLSTIGGSGALGGWLFIASGGVALYEAGAIAALGLVWALRRLQKKWDAERATFVETTREDARRVLIDVEKRMRKLVQDGGRVVIREEDRREWNEARAAVKACEDAKPKSVAGRCLEDEVCKRATHREEDRCNTDH</sequence>
<keyword evidence="1" id="KW-1133">Transmembrane helix</keyword>
<keyword evidence="4" id="KW-1185">Reference proteome</keyword>
<evidence type="ECO:0000313" key="4">
    <source>
        <dbReference type="Proteomes" id="UP001296104"/>
    </source>
</evidence>
<dbReference type="PANTHER" id="PTHR38644:SF1">
    <property type="entry name" value="EXPRESSED PROTEIN"/>
    <property type="match status" value="1"/>
</dbReference>
<dbReference type="Proteomes" id="UP001296104">
    <property type="component" value="Unassembled WGS sequence"/>
</dbReference>
<dbReference type="Pfam" id="PF23867">
    <property type="entry name" value="Mmc1_N"/>
    <property type="match status" value="1"/>
</dbReference>
<dbReference type="PANTHER" id="PTHR38644">
    <property type="entry name" value="EXPRESSED PROTEIN"/>
    <property type="match status" value="1"/>
</dbReference>
<accession>A0AAI9ECE3</accession>
<keyword evidence="1" id="KW-0812">Transmembrane</keyword>
<dbReference type="AlphaFoldDB" id="A0AAI9ECE3"/>
<name>A0AAI9ECE3_9PEZI</name>
<evidence type="ECO:0000259" key="2">
    <source>
        <dbReference type="Pfam" id="PF23868"/>
    </source>
</evidence>
<proteinExistence type="predicted"/>
<dbReference type="EMBL" id="CAVMBE010000042">
    <property type="protein sequence ID" value="CAK4030940.1"/>
    <property type="molecule type" value="Genomic_DNA"/>
</dbReference>
<comment type="caution">
    <text evidence="3">The sequence shown here is derived from an EMBL/GenBank/DDBJ whole genome shotgun (WGS) entry which is preliminary data.</text>
</comment>
<evidence type="ECO:0000256" key="1">
    <source>
        <dbReference type="SAM" id="Phobius"/>
    </source>
</evidence>
<protein>
    <recommendedName>
        <fullName evidence="2">Mmc1 C-terminal domain-containing protein</fullName>
    </recommendedName>
</protein>
<dbReference type="InterPro" id="IPR056196">
    <property type="entry name" value="Mmc1_C"/>
</dbReference>